<dbReference type="InterPro" id="IPR053204">
    <property type="entry name" value="Oxopyrrolidines_Biosynth-assoc"/>
</dbReference>
<dbReference type="InterPro" id="IPR022085">
    <property type="entry name" value="OpdG"/>
</dbReference>
<evidence type="ECO:0000313" key="3">
    <source>
        <dbReference type="Proteomes" id="UP000800039"/>
    </source>
</evidence>
<reference evidence="2" key="1">
    <citation type="submission" date="2020-01" db="EMBL/GenBank/DDBJ databases">
        <authorList>
            <consortium name="DOE Joint Genome Institute"/>
            <person name="Haridas S."/>
            <person name="Albert R."/>
            <person name="Binder M."/>
            <person name="Bloem J."/>
            <person name="Labutti K."/>
            <person name="Salamov A."/>
            <person name="Andreopoulos B."/>
            <person name="Baker S.E."/>
            <person name="Barry K."/>
            <person name="Bills G."/>
            <person name="Bluhm B.H."/>
            <person name="Cannon C."/>
            <person name="Castanera R."/>
            <person name="Culley D.E."/>
            <person name="Daum C."/>
            <person name="Ezra D."/>
            <person name="Gonzalez J.B."/>
            <person name="Henrissat B."/>
            <person name="Kuo A."/>
            <person name="Liang C."/>
            <person name="Lipzen A."/>
            <person name="Lutzoni F."/>
            <person name="Magnuson J."/>
            <person name="Mondo S."/>
            <person name="Nolan M."/>
            <person name="Ohm R."/>
            <person name="Pangilinan J."/>
            <person name="Park H.-J."/>
            <person name="Ramirez L."/>
            <person name="Alfaro M."/>
            <person name="Sun H."/>
            <person name="Tritt A."/>
            <person name="Yoshinaga Y."/>
            <person name="Zwiers L.-H."/>
            <person name="Turgeon B.G."/>
            <person name="Goodwin S.B."/>
            <person name="Spatafora J.W."/>
            <person name="Crous P.W."/>
            <person name="Grigoriev I.V."/>
        </authorList>
    </citation>
    <scope>NUCLEOTIDE SEQUENCE</scope>
    <source>
        <strain evidence="2">CBS 394.84</strain>
    </source>
</reference>
<dbReference type="PANTHER" id="PTHR38797:SF4">
    <property type="entry name" value="NUCLEAR PORE COMPLEX PROTEIN NUP85"/>
    <property type="match status" value="1"/>
</dbReference>
<dbReference type="RefSeq" id="XP_040794302.1">
    <property type="nucleotide sequence ID" value="XM_040936454.1"/>
</dbReference>
<organism evidence="2 3">
    <name type="scientific">Cucurbitaria berberidis CBS 394.84</name>
    <dbReference type="NCBI Taxonomy" id="1168544"/>
    <lineage>
        <taxon>Eukaryota</taxon>
        <taxon>Fungi</taxon>
        <taxon>Dikarya</taxon>
        <taxon>Ascomycota</taxon>
        <taxon>Pezizomycotina</taxon>
        <taxon>Dothideomycetes</taxon>
        <taxon>Pleosporomycetidae</taxon>
        <taxon>Pleosporales</taxon>
        <taxon>Pleosporineae</taxon>
        <taxon>Cucurbitariaceae</taxon>
        <taxon>Cucurbitaria</taxon>
    </lineage>
</organism>
<dbReference type="GeneID" id="63853704"/>
<dbReference type="OrthoDB" id="3350591at2759"/>
<name>A0A9P4GUX7_9PLEO</name>
<keyword evidence="3" id="KW-1185">Reference proteome</keyword>
<feature type="region of interest" description="Disordered" evidence="1">
    <location>
        <begin position="227"/>
        <end position="249"/>
    </location>
</feature>
<evidence type="ECO:0000313" key="2">
    <source>
        <dbReference type="EMBL" id="KAF1851739.1"/>
    </source>
</evidence>
<accession>A0A9P4GUX7</accession>
<gene>
    <name evidence="2" type="ORF">K460DRAFT_401756</name>
</gene>
<dbReference type="AlphaFoldDB" id="A0A9P4GUX7"/>
<dbReference type="Pfam" id="PF12311">
    <property type="entry name" value="DUF3632"/>
    <property type="match status" value="1"/>
</dbReference>
<evidence type="ECO:0000256" key="1">
    <source>
        <dbReference type="SAM" id="MobiDB-lite"/>
    </source>
</evidence>
<protein>
    <submittedName>
        <fullName evidence="2">Uncharacterized protein</fullName>
    </submittedName>
</protein>
<comment type="caution">
    <text evidence="2">The sequence shown here is derived from an EMBL/GenBank/DDBJ whole genome shotgun (WGS) entry which is preliminary data.</text>
</comment>
<proteinExistence type="predicted"/>
<sequence>MARVEKQNREIREVIKSSQDPGVSIDQIARIRGWFRPQDDSVYYPVVQDYVNEKIDIKEASSKIFNPIEEKILAKKLDDVNFMDLWYSIIHSARRISFRQSQKHDRVVDLVAAFKNHEMTTNTKYNYLFSSLTDFSMACREAYNDVPEAHDGFFKEEVDAWTSLNFFFARITAKGLGDFAIFSIWAMREALETDYKDNAEATAVQQYDAYVPAAATWVLGMGRDLPQQEKDLTPTDPNQGDPARGGELWKGKSEFSKERWMFWKKRFTVVGEMKEVAEETRDVARDVVQYMERAETFEHV</sequence>
<dbReference type="EMBL" id="ML976614">
    <property type="protein sequence ID" value="KAF1851739.1"/>
    <property type="molecule type" value="Genomic_DNA"/>
</dbReference>
<dbReference type="Proteomes" id="UP000800039">
    <property type="component" value="Unassembled WGS sequence"/>
</dbReference>
<dbReference type="PANTHER" id="PTHR38797">
    <property type="entry name" value="NUCLEAR PORE COMPLEX PROTEIN NUP85-RELATED"/>
    <property type="match status" value="1"/>
</dbReference>